<organism evidence="1 2">
    <name type="scientific">[Clostridium] methylpentosum DSM 5476</name>
    <dbReference type="NCBI Taxonomy" id="537013"/>
    <lineage>
        <taxon>Bacteria</taxon>
        <taxon>Bacillati</taxon>
        <taxon>Bacillota</taxon>
        <taxon>Clostridia</taxon>
        <taxon>Eubacteriales</taxon>
        <taxon>Oscillospiraceae</taxon>
        <taxon>Oscillospiraceae incertae sedis</taxon>
    </lineage>
</organism>
<gene>
    <name evidence="1" type="ORF">CLOSTMETH_03706</name>
</gene>
<reference evidence="1 2" key="2">
    <citation type="submission" date="2009-02" db="EMBL/GenBank/DDBJ databases">
        <title>Draft genome sequence of Clostridium methylpentosum (DSM 5476).</title>
        <authorList>
            <person name="Sudarsanam P."/>
            <person name="Ley R."/>
            <person name="Guruge J."/>
            <person name="Turnbaugh P.J."/>
            <person name="Mahowald M."/>
            <person name="Liep D."/>
            <person name="Gordon J."/>
        </authorList>
    </citation>
    <scope>NUCLEOTIDE SEQUENCE [LARGE SCALE GENOMIC DNA]</scope>
    <source>
        <strain evidence="1 2">DSM 5476</strain>
    </source>
</reference>
<reference evidence="1 2" key="1">
    <citation type="submission" date="2009-01" db="EMBL/GenBank/DDBJ databases">
        <authorList>
            <person name="Fulton L."/>
            <person name="Clifton S."/>
            <person name="Fulton B."/>
            <person name="Xu J."/>
            <person name="Minx P."/>
            <person name="Pepin K.H."/>
            <person name="Johnson M."/>
            <person name="Bhonagiri V."/>
            <person name="Nash W.E."/>
            <person name="Mardis E.R."/>
            <person name="Wilson R.K."/>
        </authorList>
    </citation>
    <scope>NUCLEOTIDE SEQUENCE [LARGE SCALE GENOMIC DNA]</scope>
    <source>
        <strain evidence="1 2">DSM 5476</strain>
    </source>
</reference>
<name>C0EIL1_9FIRM</name>
<dbReference type="Proteomes" id="UP000003340">
    <property type="component" value="Unassembled WGS sequence"/>
</dbReference>
<dbReference type="AlphaFoldDB" id="C0EIL1"/>
<keyword evidence="2" id="KW-1185">Reference proteome</keyword>
<evidence type="ECO:0008006" key="3">
    <source>
        <dbReference type="Google" id="ProtNLM"/>
    </source>
</evidence>
<proteinExistence type="predicted"/>
<dbReference type="EMBL" id="ACEC01000128">
    <property type="protein sequence ID" value="EEG28657.1"/>
    <property type="molecule type" value="Genomic_DNA"/>
</dbReference>
<evidence type="ECO:0000313" key="2">
    <source>
        <dbReference type="Proteomes" id="UP000003340"/>
    </source>
</evidence>
<protein>
    <recommendedName>
        <fullName evidence="3">Transposase IS200-like domain-containing protein</fullName>
    </recommendedName>
</protein>
<comment type="caution">
    <text evidence="1">The sequence shown here is derived from an EMBL/GenBank/DDBJ whole genome shotgun (WGS) entry which is preliminary data.</text>
</comment>
<dbReference type="HOGENOM" id="CLU_2971388_0_0_9"/>
<dbReference type="STRING" id="537013.CLOSTMETH_03706"/>
<accession>C0EIL1</accession>
<evidence type="ECO:0000313" key="1">
    <source>
        <dbReference type="EMBL" id="EEG28657.1"/>
    </source>
</evidence>
<sequence>MKNSKRFCEGIAKEHQKFFDMGERKESVHSKWRCRYHTVFAPKNHRKEIDRKLKADVG</sequence>